<dbReference type="PANTHER" id="PTHR42855">
    <property type="entry name" value="ABC TRANSPORTER ATP-BINDING SUBUNIT"/>
    <property type="match status" value="1"/>
</dbReference>
<dbReference type="InterPro" id="IPR003439">
    <property type="entry name" value="ABC_transporter-like_ATP-bd"/>
</dbReference>
<dbReference type="InterPro" id="IPR051309">
    <property type="entry name" value="ABCF_ATPase"/>
</dbReference>
<dbReference type="GO" id="GO:0000049">
    <property type="term" value="F:tRNA binding"/>
    <property type="evidence" value="ECO:0007669"/>
    <property type="project" value="UniProtKB-KW"/>
</dbReference>
<dbReference type="FunCoup" id="D4H6N9">
    <property type="interactions" value="294"/>
</dbReference>
<keyword evidence="6" id="KW-0547">Nucleotide-binding</keyword>
<dbReference type="PaxDb" id="522772-Dacet_0977"/>
<dbReference type="InParanoid" id="D4H6N9"/>
<dbReference type="AlphaFoldDB" id="D4H6N9"/>
<comment type="similarity">
    <text evidence="1">Belongs to the ABC transporter superfamily. ABCF family. Translational throttle EttA subfamily.</text>
</comment>
<dbReference type="Proteomes" id="UP000002012">
    <property type="component" value="Chromosome"/>
</dbReference>
<sequence length="620" mass="70635">MNLISVDKITKTAGDKELFTDISFGIDAGQKTALIGVNGCGKSTLLKMIAGFIQPDNGLISRNRECRINYLPQIPEHNPDDTILGYIMSGESDLVKLIRHYEELCANPADTDKYKNDLDHTMEEMNKLDAWQYEHEVKSILGELGINDVSLKMGTLSGGMIKKAALAQALIDEGNLLILDEPTNHLDIETVDWLQTHLSKTTKSILMVTHDRYFLDSICNNIIEIDRGGIFTFGGNYSYYLEKKAEMEESLARAEDRTQNILRNELKWLRRGAKARSTKQKARKDRIEQMQNRPKLLKQQDIELEIEGKRLGKQILEVEDISKSYEGRQVIKPFSYTFKHMESLGVVGPNGAGKSTFIRLITSEEPTDTGELRKGLNTTFAVFDQHSKALNPDKRLIDVVKDEKETIILPNGKSISAGQMLEKFLFPSMMHHTPVHKLSGGEKRRLHLVLILMQNPNFLILDEPTNDLDIKTLSVLEDFLVGFPGCLLVVSHDRCFMNRVADNLLIFDGEGNIETFFGDYDDYIEEKREREAAKKKEIKEKQTPEPEKKKNKLTYMEKKELESIEPAIEKLESELAVQQAVLAKGGSNYTELAEAQERIDEIEMEILEKMERQEFLMEKE</sequence>
<accession>D4H6N9</accession>
<evidence type="ECO:0000256" key="6">
    <source>
        <dbReference type="ARBA" id="ARBA00022741"/>
    </source>
</evidence>
<keyword evidence="11" id="KW-0648">Protein biosynthesis</keyword>
<dbReference type="SUPFAM" id="SSF52540">
    <property type="entry name" value="P-loop containing nucleoside triphosphate hydrolases"/>
    <property type="match status" value="2"/>
</dbReference>
<dbReference type="OrthoDB" id="9801441at2"/>
<dbReference type="InterPro" id="IPR032781">
    <property type="entry name" value="ABC_tran_Xtn"/>
</dbReference>
<keyword evidence="12" id="KW-0175">Coiled coil</keyword>
<keyword evidence="2" id="KW-0963">Cytoplasm</keyword>
<dbReference type="InterPro" id="IPR037118">
    <property type="entry name" value="Val-tRNA_synth_C_sf"/>
</dbReference>
<feature type="region of interest" description="Disordered" evidence="13">
    <location>
        <begin position="534"/>
        <end position="554"/>
    </location>
</feature>
<dbReference type="CDD" id="cd03221">
    <property type="entry name" value="ABCF_EF-3"/>
    <property type="match status" value="2"/>
</dbReference>
<protein>
    <submittedName>
        <fullName evidence="15">ABC transporter related protein</fullName>
    </submittedName>
</protein>
<dbReference type="SMART" id="SM00382">
    <property type="entry name" value="AAA"/>
    <property type="match status" value="2"/>
</dbReference>
<evidence type="ECO:0000256" key="8">
    <source>
        <dbReference type="ARBA" id="ARBA00022840"/>
    </source>
</evidence>
<evidence type="ECO:0000259" key="14">
    <source>
        <dbReference type="PROSITE" id="PS50893"/>
    </source>
</evidence>
<dbReference type="EMBL" id="CP001968">
    <property type="protein sequence ID" value="ADD67755.1"/>
    <property type="molecule type" value="Genomic_DNA"/>
</dbReference>
<dbReference type="InterPro" id="IPR027417">
    <property type="entry name" value="P-loop_NTPase"/>
</dbReference>
<dbReference type="HOGENOM" id="CLU_000604_36_0_0"/>
<dbReference type="RefSeq" id="WP_013010286.1">
    <property type="nucleotide sequence ID" value="NC_013943.1"/>
</dbReference>
<keyword evidence="7" id="KW-0378">Hydrolase</keyword>
<dbReference type="FunFam" id="3.40.50.300:FF:000183">
    <property type="entry name" value="ABC transporter ATP-binding protein yjjK"/>
    <property type="match status" value="1"/>
</dbReference>
<dbReference type="Pfam" id="PF12848">
    <property type="entry name" value="ABC_tran_Xtn"/>
    <property type="match status" value="1"/>
</dbReference>
<gene>
    <name evidence="15" type="ordered locus">Dacet_0977</name>
</gene>
<evidence type="ECO:0000256" key="1">
    <source>
        <dbReference type="ARBA" id="ARBA00005868"/>
    </source>
</evidence>
<reference evidence="15 16" key="1">
    <citation type="journal article" date="2010" name="Stand. Genomic Sci.">
        <title>Complete genome sequence of Denitrovibrio acetiphilus type strain (N2460).</title>
        <authorList>
            <person name="Kiss H."/>
            <person name="Lang E."/>
            <person name="Lapidus A."/>
            <person name="Copeland A."/>
            <person name="Nolan M."/>
            <person name="Glavina Del Rio T."/>
            <person name="Chen F."/>
            <person name="Lucas S."/>
            <person name="Tice H."/>
            <person name="Cheng J.F."/>
            <person name="Han C."/>
            <person name="Goodwin L."/>
            <person name="Pitluck S."/>
            <person name="Liolios K."/>
            <person name="Pati A."/>
            <person name="Ivanova N."/>
            <person name="Mavromatis K."/>
            <person name="Chen A."/>
            <person name="Palaniappan K."/>
            <person name="Land M."/>
            <person name="Hauser L."/>
            <person name="Chang Y.J."/>
            <person name="Jeffries C.D."/>
            <person name="Detter J.C."/>
            <person name="Brettin T."/>
            <person name="Spring S."/>
            <person name="Rohde M."/>
            <person name="Goker M."/>
            <person name="Woyke T."/>
            <person name="Bristow J."/>
            <person name="Eisen J.A."/>
            <person name="Markowitz V."/>
            <person name="Hugenholtz P."/>
            <person name="Kyrpides N.C."/>
            <person name="Klenk H.P."/>
        </authorList>
    </citation>
    <scope>NUCLEOTIDE SEQUENCE [LARGE SCALE GENOMIC DNA]</scope>
    <source>
        <strain evidence="16">DSM 12809 / NBRC 114555 / N2460</strain>
    </source>
</reference>
<keyword evidence="8" id="KW-0067">ATP-binding</keyword>
<name>D4H6N9_DENA2</name>
<dbReference type="GO" id="GO:0016887">
    <property type="term" value="F:ATP hydrolysis activity"/>
    <property type="evidence" value="ECO:0007669"/>
    <property type="project" value="InterPro"/>
</dbReference>
<evidence type="ECO:0000256" key="12">
    <source>
        <dbReference type="SAM" id="Coils"/>
    </source>
</evidence>
<evidence type="ECO:0000256" key="11">
    <source>
        <dbReference type="ARBA" id="ARBA00022917"/>
    </source>
</evidence>
<dbReference type="GO" id="GO:0019843">
    <property type="term" value="F:rRNA binding"/>
    <property type="evidence" value="ECO:0007669"/>
    <property type="project" value="UniProtKB-KW"/>
</dbReference>
<keyword evidence="9" id="KW-0810">Translation regulation</keyword>
<organism evidence="15 16">
    <name type="scientific">Denitrovibrio acetiphilus (strain DSM 12809 / NBRC 114555 / N2460)</name>
    <dbReference type="NCBI Taxonomy" id="522772"/>
    <lineage>
        <taxon>Bacteria</taxon>
        <taxon>Pseudomonadati</taxon>
        <taxon>Deferribacterota</taxon>
        <taxon>Deferribacteres</taxon>
        <taxon>Deferribacterales</taxon>
        <taxon>Geovibrionaceae</taxon>
        <taxon>Denitrovibrio</taxon>
    </lineage>
</organism>
<dbReference type="PANTHER" id="PTHR42855:SF1">
    <property type="entry name" value="ABC TRANSPORTER DOMAIN-CONTAINING PROTEIN"/>
    <property type="match status" value="1"/>
</dbReference>
<keyword evidence="3" id="KW-0820">tRNA-binding</keyword>
<dbReference type="FunFam" id="3.40.50.300:FF:000011">
    <property type="entry name" value="Putative ABC transporter ATP-binding component"/>
    <property type="match status" value="1"/>
</dbReference>
<evidence type="ECO:0000256" key="2">
    <source>
        <dbReference type="ARBA" id="ARBA00022490"/>
    </source>
</evidence>
<evidence type="ECO:0000256" key="7">
    <source>
        <dbReference type="ARBA" id="ARBA00022801"/>
    </source>
</evidence>
<evidence type="ECO:0000256" key="13">
    <source>
        <dbReference type="SAM" id="MobiDB-lite"/>
    </source>
</evidence>
<dbReference type="Gene3D" id="1.10.287.380">
    <property type="entry name" value="Valyl-tRNA synthetase, C-terminal domain"/>
    <property type="match status" value="1"/>
</dbReference>
<dbReference type="Pfam" id="PF00005">
    <property type="entry name" value="ABC_tran"/>
    <property type="match status" value="2"/>
</dbReference>
<proteinExistence type="inferred from homology"/>
<keyword evidence="4" id="KW-0699">rRNA-binding</keyword>
<dbReference type="PROSITE" id="PS00211">
    <property type="entry name" value="ABC_TRANSPORTER_1"/>
    <property type="match status" value="1"/>
</dbReference>
<dbReference type="GO" id="GO:0006417">
    <property type="term" value="P:regulation of translation"/>
    <property type="evidence" value="ECO:0007669"/>
    <property type="project" value="UniProtKB-KW"/>
</dbReference>
<dbReference type="GO" id="GO:0003677">
    <property type="term" value="F:DNA binding"/>
    <property type="evidence" value="ECO:0007669"/>
    <property type="project" value="InterPro"/>
</dbReference>
<dbReference type="GO" id="GO:0006412">
    <property type="term" value="P:translation"/>
    <property type="evidence" value="ECO:0007669"/>
    <property type="project" value="UniProtKB-KW"/>
</dbReference>
<keyword evidence="10" id="KW-0694">RNA-binding</keyword>
<feature type="coiled-coil region" evidence="12">
    <location>
        <begin position="237"/>
        <end position="264"/>
    </location>
</feature>
<feature type="domain" description="ABC transporter" evidence="14">
    <location>
        <begin position="316"/>
        <end position="551"/>
    </location>
</feature>
<feature type="domain" description="ABC transporter" evidence="14">
    <location>
        <begin position="4"/>
        <end position="252"/>
    </location>
</feature>
<dbReference type="InterPro" id="IPR032524">
    <property type="entry name" value="ABC_tran_C"/>
</dbReference>
<dbReference type="KEGG" id="dap:Dacet_0977"/>
<evidence type="ECO:0000256" key="3">
    <source>
        <dbReference type="ARBA" id="ARBA00022555"/>
    </source>
</evidence>
<dbReference type="InterPro" id="IPR017871">
    <property type="entry name" value="ABC_transporter-like_CS"/>
</dbReference>
<evidence type="ECO:0000256" key="10">
    <source>
        <dbReference type="ARBA" id="ARBA00022884"/>
    </source>
</evidence>
<keyword evidence="5" id="KW-0677">Repeat</keyword>
<dbReference type="InterPro" id="IPR003593">
    <property type="entry name" value="AAA+_ATPase"/>
</dbReference>
<feature type="compositionally biased region" description="Basic and acidic residues" evidence="13">
    <location>
        <begin position="534"/>
        <end position="548"/>
    </location>
</feature>
<evidence type="ECO:0000313" key="16">
    <source>
        <dbReference type="Proteomes" id="UP000002012"/>
    </source>
</evidence>
<evidence type="ECO:0000313" key="15">
    <source>
        <dbReference type="EMBL" id="ADD67755.1"/>
    </source>
</evidence>
<dbReference type="STRING" id="522772.Dacet_0977"/>
<evidence type="ECO:0000256" key="9">
    <source>
        <dbReference type="ARBA" id="ARBA00022845"/>
    </source>
</evidence>
<dbReference type="GO" id="GO:0005524">
    <property type="term" value="F:ATP binding"/>
    <property type="evidence" value="ECO:0007669"/>
    <property type="project" value="UniProtKB-KW"/>
</dbReference>
<dbReference type="Gene3D" id="3.40.50.300">
    <property type="entry name" value="P-loop containing nucleotide triphosphate hydrolases"/>
    <property type="match status" value="2"/>
</dbReference>
<keyword evidence="16" id="KW-1185">Reference proteome</keyword>
<dbReference type="PROSITE" id="PS50893">
    <property type="entry name" value="ABC_TRANSPORTER_2"/>
    <property type="match status" value="2"/>
</dbReference>
<dbReference type="eggNOG" id="COG0488">
    <property type="taxonomic scope" value="Bacteria"/>
</dbReference>
<evidence type="ECO:0000256" key="4">
    <source>
        <dbReference type="ARBA" id="ARBA00022730"/>
    </source>
</evidence>
<evidence type="ECO:0000256" key="5">
    <source>
        <dbReference type="ARBA" id="ARBA00022737"/>
    </source>
</evidence>
<dbReference type="Pfam" id="PF16326">
    <property type="entry name" value="ABC_tran_CTD"/>
    <property type="match status" value="1"/>
</dbReference>